<evidence type="ECO:0000256" key="2">
    <source>
        <dbReference type="SAM" id="Phobius"/>
    </source>
</evidence>
<feature type="transmembrane region" description="Helical" evidence="2">
    <location>
        <begin position="245"/>
        <end position="268"/>
    </location>
</feature>
<feature type="region of interest" description="Disordered" evidence="1">
    <location>
        <begin position="1"/>
        <end position="27"/>
    </location>
</feature>
<dbReference type="RefSeq" id="WP_137312574.1">
    <property type="nucleotide sequence ID" value="NZ_CP040017.1"/>
</dbReference>
<evidence type="ECO:0000313" key="5">
    <source>
        <dbReference type="Proteomes" id="UP000298763"/>
    </source>
</evidence>
<gene>
    <name evidence="4" type="ORF">FCL38_04060</name>
    <name evidence="3" type="ORF">FHS02_000410</name>
</gene>
<keyword evidence="5" id="KW-1185">Reference proteome</keyword>
<feature type="transmembrane region" description="Helical" evidence="2">
    <location>
        <begin position="328"/>
        <end position="344"/>
    </location>
</feature>
<accession>A0A4P8HJG5</accession>
<evidence type="ECO:0000256" key="1">
    <source>
        <dbReference type="SAM" id="MobiDB-lite"/>
    </source>
</evidence>
<evidence type="ECO:0000313" key="4">
    <source>
        <dbReference type="EMBL" id="QCP09687.1"/>
    </source>
</evidence>
<protein>
    <submittedName>
        <fullName evidence="3">Uncharacterized protein</fullName>
    </submittedName>
</protein>
<keyword evidence="2" id="KW-1133">Transmembrane helix</keyword>
<feature type="transmembrane region" description="Helical" evidence="2">
    <location>
        <begin position="409"/>
        <end position="426"/>
    </location>
</feature>
<feature type="transmembrane region" description="Helical" evidence="2">
    <location>
        <begin position="274"/>
        <end position="292"/>
    </location>
</feature>
<feature type="transmembrane region" description="Helical" evidence="2">
    <location>
        <begin position="187"/>
        <end position="208"/>
    </location>
</feature>
<feature type="region of interest" description="Disordered" evidence="1">
    <location>
        <begin position="351"/>
        <end position="401"/>
    </location>
</feature>
<reference evidence="3 6" key="2">
    <citation type="submission" date="2020-08" db="EMBL/GenBank/DDBJ databases">
        <title>Genomic Encyclopedia of Type Strains, Phase III (KMG-III): the genomes of soil and plant-associated and newly described type strains.</title>
        <authorList>
            <person name="Whitman W."/>
        </authorList>
    </citation>
    <scope>NUCLEOTIDE SEQUENCE [LARGE SCALE GENOMIC DNA]</scope>
    <source>
        <strain evidence="3 6">CECT 7753</strain>
    </source>
</reference>
<evidence type="ECO:0000313" key="6">
    <source>
        <dbReference type="Proteomes" id="UP000584325"/>
    </source>
</evidence>
<organism evidence="3 6">
    <name type="scientific">Pseudoduganella umbonata</name>
    <dbReference type="NCBI Taxonomy" id="864828"/>
    <lineage>
        <taxon>Bacteria</taxon>
        <taxon>Pseudomonadati</taxon>
        <taxon>Pseudomonadota</taxon>
        <taxon>Betaproteobacteria</taxon>
        <taxon>Burkholderiales</taxon>
        <taxon>Oxalobacteraceae</taxon>
        <taxon>Telluria group</taxon>
        <taxon>Pseudoduganella</taxon>
    </lineage>
</organism>
<evidence type="ECO:0000313" key="3">
    <source>
        <dbReference type="EMBL" id="MBB3219623.1"/>
    </source>
</evidence>
<feature type="transmembrane region" description="Helical" evidence="2">
    <location>
        <begin position="432"/>
        <end position="454"/>
    </location>
</feature>
<reference evidence="4 5" key="1">
    <citation type="submission" date="2019-05" db="EMBL/GenBank/DDBJ databases">
        <title>Draft Genome Sequences of Six Type Strains of the Genus Massilia.</title>
        <authorList>
            <person name="Miess H."/>
            <person name="Frediansyhah A."/>
            <person name="Gross H."/>
        </authorList>
    </citation>
    <scope>NUCLEOTIDE SEQUENCE [LARGE SCALE GENOMIC DNA]</scope>
    <source>
        <strain evidence="4 5">DSMZ 26121</strain>
    </source>
</reference>
<dbReference type="EMBL" id="CP040017">
    <property type="protein sequence ID" value="QCP09687.1"/>
    <property type="molecule type" value="Genomic_DNA"/>
</dbReference>
<dbReference type="Proteomes" id="UP000298763">
    <property type="component" value="Chromosome"/>
</dbReference>
<dbReference type="Proteomes" id="UP000584325">
    <property type="component" value="Unassembled WGS sequence"/>
</dbReference>
<feature type="transmembrane region" description="Helical" evidence="2">
    <location>
        <begin position="461"/>
        <end position="479"/>
    </location>
</feature>
<dbReference type="EMBL" id="JACHXS010000001">
    <property type="protein sequence ID" value="MBB3219623.1"/>
    <property type="molecule type" value="Genomic_DNA"/>
</dbReference>
<proteinExistence type="predicted"/>
<feature type="transmembrane region" description="Helical" evidence="2">
    <location>
        <begin position="214"/>
        <end position="233"/>
    </location>
</feature>
<keyword evidence="2" id="KW-0812">Transmembrane</keyword>
<feature type="compositionally biased region" description="Pro residues" evidence="1">
    <location>
        <begin position="356"/>
        <end position="394"/>
    </location>
</feature>
<name>A0A4P8HJG5_9BURK</name>
<keyword evidence="2" id="KW-0472">Membrane</keyword>
<dbReference type="AlphaFoldDB" id="A0A4P8HJG5"/>
<feature type="transmembrane region" description="Helical" evidence="2">
    <location>
        <begin position="304"/>
        <end position="322"/>
    </location>
</feature>
<sequence length="480" mass="51442">MTLETPRDAFNPWPRLPEQDDDPAHSAGGLAQLRRAKAMAGPNAARALDASGVDGFSALWVVDLDDPALAGGTTADSLCATLSACRGRLPLNVLDNVPGTPAAVDQPRTQLKVRLVVDGKPCAPFDIANGAMIVGTPGSEAVVEGRKRVRFPDSASWRAMAARVSPEVICLLDSGTVRDSHGAFSRAVLGAWLLSALAVFGVGVWVDVNMYNQVQWAVVVCALLTGAASTLIYRVLKQWSASRQMWALALAQVVAAAYGLMLVLLAIVPEGMLGHGYVWLMTLALHGTLLWLCRKGPRALIGDWWVTTLACAALVNGTYAAASLHQRSMLISLLLAWGGLLLWRHRPGRVIGPRTPRGPRPPPQAPPSGPQPRQPQPAQPPQQPQPAQPRPSPADPGIMPRSRRWMKRAGTAMIVIYVLLLPVAAVNASVPAAGILFAVTTIGTFLWLLAFLLLRWKDLRRTAMLLLGMMVLAWLLALTA</sequence>